<gene>
    <name evidence="1" type="ORF">ACFQGH_02580</name>
</gene>
<organism evidence="1 2">
    <name type="scientific">Halalkalicoccus tibetensis</name>
    <dbReference type="NCBI Taxonomy" id="175632"/>
    <lineage>
        <taxon>Archaea</taxon>
        <taxon>Methanobacteriati</taxon>
        <taxon>Methanobacteriota</taxon>
        <taxon>Stenosarchaea group</taxon>
        <taxon>Halobacteria</taxon>
        <taxon>Halobacteriales</taxon>
        <taxon>Halococcaceae</taxon>
        <taxon>Halalkalicoccus</taxon>
    </lineage>
</organism>
<dbReference type="EMBL" id="JBHSXQ010000001">
    <property type="protein sequence ID" value="MFC6904082.1"/>
    <property type="molecule type" value="Genomic_DNA"/>
</dbReference>
<protein>
    <submittedName>
        <fullName evidence="1">Proteasome assembly chaperone family protein</fullName>
    </submittedName>
</protein>
<keyword evidence="2" id="KW-1185">Reference proteome</keyword>
<dbReference type="PANTHER" id="PTHR35610:SF3">
    <property type="entry name" value="PROTEASOME ASSEMBLY CHAPERONE FAMILY PROTEIN"/>
    <property type="match status" value="1"/>
</dbReference>
<dbReference type="GO" id="GO:0000502">
    <property type="term" value="C:proteasome complex"/>
    <property type="evidence" value="ECO:0007669"/>
    <property type="project" value="UniProtKB-KW"/>
</dbReference>
<keyword evidence="1" id="KW-0647">Proteasome</keyword>
<accession>A0ABD5UY89</accession>
<proteinExistence type="predicted"/>
<name>A0ABD5UY89_9EURY</name>
<evidence type="ECO:0000313" key="1">
    <source>
        <dbReference type="EMBL" id="MFC6904082.1"/>
    </source>
</evidence>
<dbReference type="RefSeq" id="WP_340602592.1">
    <property type="nucleotide sequence ID" value="NZ_JBBMXV010000001.1"/>
</dbReference>
<sequence length="247" mass="26804">MAADHTDTSFHVTHETGETGDTLLVGLSQFGLAGLTAVDYLTTQLDLEETGHITAEALPSITPFTNGVPRHHTRLYSRADLDITVLVGELFVPVGAADPFSRAILEWAEGNAVDEIAVLAGIPMAHGPADHRTFYVATEDYREARLDGADVDPMGMGFLDGVNASLVERGLDTDLGVGVFVTPAHGQTPDAEAALRLLSTIRRVHDLEFDTGPLEQFASEVRQHYAQLSERLEAAEAHERPDDRMFM</sequence>
<dbReference type="Pfam" id="PF09754">
    <property type="entry name" value="PAC2"/>
    <property type="match status" value="1"/>
</dbReference>
<reference evidence="1 2" key="1">
    <citation type="journal article" date="2019" name="Int. J. Syst. Evol. Microbiol.">
        <title>The Global Catalogue of Microorganisms (GCM) 10K type strain sequencing project: providing services to taxonomists for standard genome sequencing and annotation.</title>
        <authorList>
            <consortium name="The Broad Institute Genomics Platform"/>
            <consortium name="The Broad Institute Genome Sequencing Center for Infectious Disease"/>
            <person name="Wu L."/>
            <person name="Ma J."/>
        </authorList>
    </citation>
    <scope>NUCLEOTIDE SEQUENCE [LARGE SCALE GENOMIC DNA]</scope>
    <source>
        <strain evidence="1 2">CGMCC 1.3240</strain>
    </source>
</reference>
<dbReference type="InterPro" id="IPR019151">
    <property type="entry name" value="Proteasome_assmbl_chaperone_2"/>
</dbReference>
<dbReference type="InterPro" id="IPR038389">
    <property type="entry name" value="PSMG2_sf"/>
</dbReference>
<dbReference type="AlphaFoldDB" id="A0ABD5UY89"/>
<dbReference type="Proteomes" id="UP001596312">
    <property type="component" value="Unassembled WGS sequence"/>
</dbReference>
<evidence type="ECO:0000313" key="2">
    <source>
        <dbReference type="Proteomes" id="UP001596312"/>
    </source>
</evidence>
<comment type="caution">
    <text evidence="1">The sequence shown here is derived from an EMBL/GenBank/DDBJ whole genome shotgun (WGS) entry which is preliminary data.</text>
</comment>
<dbReference type="SUPFAM" id="SSF159659">
    <property type="entry name" value="Cgl1923-like"/>
    <property type="match status" value="1"/>
</dbReference>
<dbReference type="PANTHER" id="PTHR35610">
    <property type="entry name" value="3-ISOPROPYLMALATE DEHYDRATASE-RELATED"/>
    <property type="match status" value="1"/>
</dbReference>
<dbReference type="Gene3D" id="3.40.50.10900">
    <property type="entry name" value="PAC-like subunit"/>
    <property type="match status" value="1"/>
</dbReference>